<sequence length="172" mass="18890">MSLPHPDFELYDNVGRTTEQVTAHSENRPTVDDLHRWAAYDAREFSASLPTGDAGHSISNWTQQVHRARSAAEFNTVTQAVLGDGHSGLGELHLFLEAATEWCERNQEPGFAARYRQHAEELSALGDQLAYLSEDHLASIYRCPNRSAPTRPGPSVAAAPATPAAPTRRTSR</sequence>
<dbReference type="RefSeq" id="WP_070199746.1">
    <property type="nucleotide sequence ID" value="NZ_LJGZ01000005.1"/>
</dbReference>
<dbReference type="PATRIC" id="fig|518642.7.peg.6174"/>
<gene>
    <name evidence="2" type="ORF">AN221_03750</name>
</gene>
<feature type="region of interest" description="Disordered" evidence="1">
    <location>
        <begin position="144"/>
        <end position="172"/>
    </location>
</feature>
<name>A0A1E7M104_9ACTN</name>
<accession>A0A1E7M104</accession>
<reference evidence="2 3" key="1">
    <citation type="journal article" date="2016" name="Front. Microbiol.">
        <title>Comparative Genomics Analysis of Streptomyces Species Reveals Their Adaptation to the Marine Environment and Their Diversity at the Genomic Level.</title>
        <authorList>
            <person name="Tian X."/>
            <person name="Zhang Z."/>
            <person name="Yang T."/>
            <person name="Chen M."/>
            <person name="Li J."/>
            <person name="Chen F."/>
            <person name="Yang J."/>
            <person name="Li W."/>
            <person name="Zhang B."/>
            <person name="Zhang Z."/>
            <person name="Wu J."/>
            <person name="Zhang C."/>
            <person name="Long L."/>
            <person name="Xiao J."/>
        </authorList>
    </citation>
    <scope>NUCLEOTIDE SEQUENCE [LARGE SCALE GENOMIC DNA]</scope>
    <source>
        <strain evidence="2 3">SCSIO M10372</strain>
    </source>
</reference>
<evidence type="ECO:0000313" key="3">
    <source>
        <dbReference type="Proteomes" id="UP000175971"/>
    </source>
</evidence>
<dbReference type="OrthoDB" id="4322922at2"/>
<dbReference type="AlphaFoldDB" id="A0A1E7M104"/>
<proteinExistence type="predicted"/>
<evidence type="ECO:0000256" key="1">
    <source>
        <dbReference type="SAM" id="MobiDB-lite"/>
    </source>
</evidence>
<organism evidence="2 3">
    <name type="scientific">Streptomyces nanshensis</name>
    <dbReference type="NCBI Taxonomy" id="518642"/>
    <lineage>
        <taxon>Bacteria</taxon>
        <taxon>Bacillati</taxon>
        <taxon>Actinomycetota</taxon>
        <taxon>Actinomycetes</taxon>
        <taxon>Kitasatosporales</taxon>
        <taxon>Streptomycetaceae</taxon>
        <taxon>Streptomyces</taxon>
    </lineage>
</organism>
<protein>
    <submittedName>
        <fullName evidence="2">Uncharacterized protein</fullName>
    </submittedName>
</protein>
<feature type="compositionally biased region" description="Low complexity" evidence="1">
    <location>
        <begin position="157"/>
        <end position="172"/>
    </location>
</feature>
<dbReference type="Proteomes" id="UP000175971">
    <property type="component" value="Unassembled WGS sequence"/>
</dbReference>
<comment type="caution">
    <text evidence="2">The sequence shown here is derived from an EMBL/GenBank/DDBJ whole genome shotgun (WGS) entry which is preliminary data.</text>
</comment>
<dbReference type="EMBL" id="LJGZ01000005">
    <property type="protein sequence ID" value="OEV22048.1"/>
    <property type="molecule type" value="Genomic_DNA"/>
</dbReference>
<evidence type="ECO:0000313" key="2">
    <source>
        <dbReference type="EMBL" id="OEV22048.1"/>
    </source>
</evidence>
<keyword evidence="3" id="KW-1185">Reference proteome</keyword>